<gene>
    <name evidence="1" type="ORF">HRR80_004655</name>
</gene>
<sequence>MTPSYCRVHWAAEESQIEFRISSTRQAQRGLLDPDMTSMCLFHNFYKMSWVFTNPTKCIHTMMCRHISSKRIIHTRARRGILGCLERGVTIYGNGKPQSETELVLQRRADCRPCFYTSKNLWLQTGLMRLQLT</sequence>
<protein>
    <submittedName>
        <fullName evidence="1">Uncharacterized protein</fullName>
    </submittedName>
</protein>
<dbReference type="EMBL" id="JAJGCB010000008">
    <property type="protein sequence ID" value="KAJ8991311.1"/>
    <property type="molecule type" value="Genomic_DNA"/>
</dbReference>
<comment type="caution">
    <text evidence="1">The sequence shown here is derived from an EMBL/GenBank/DDBJ whole genome shotgun (WGS) entry which is preliminary data.</text>
</comment>
<evidence type="ECO:0000313" key="2">
    <source>
        <dbReference type="Proteomes" id="UP001161757"/>
    </source>
</evidence>
<evidence type="ECO:0000313" key="1">
    <source>
        <dbReference type="EMBL" id="KAJ8991311.1"/>
    </source>
</evidence>
<dbReference type="Proteomes" id="UP001161757">
    <property type="component" value="Unassembled WGS sequence"/>
</dbReference>
<reference evidence="1" key="1">
    <citation type="submission" date="2023-01" db="EMBL/GenBank/DDBJ databases">
        <title>Exophiala dermititidis isolated from Cystic Fibrosis Patient.</title>
        <authorList>
            <person name="Kurbessoian T."/>
            <person name="Crocker A."/>
            <person name="Murante D."/>
            <person name="Hogan D.A."/>
            <person name="Stajich J.E."/>
        </authorList>
    </citation>
    <scope>NUCLEOTIDE SEQUENCE</scope>
    <source>
        <strain evidence="1">Ex8</strain>
    </source>
</reference>
<proteinExistence type="predicted"/>
<dbReference type="AlphaFoldDB" id="A0AAN6ETI5"/>
<name>A0AAN6ETI5_EXODE</name>
<accession>A0AAN6ETI5</accession>
<organism evidence="1 2">
    <name type="scientific">Exophiala dermatitidis</name>
    <name type="common">Black yeast-like fungus</name>
    <name type="synonym">Wangiella dermatitidis</name>
    <dbReference type="NCBI Taxonomy" id="5970"/>
    <lineage>
        <taxon>Eukaryota</taxon>
        <taxon>Fungi</taxon>
        <taxon>Dikarya</taxon>
        <taxon>Ascomycota</taxon>
        <taxon>Pezizomycotina</taxon>
        <taxon>Eurotiomycetes</taxon>
        <taxon>Chaetothyriomycetidae</taxon>
        <taxon>Chaetothyriales</taxon>
        <taxon>Herpotrichiellaceae</taxon>
        <taxon>Exophiala</taxon>
    </lineage>
</organism>